<reference evidence="1 2" key="1">
    <citation type="journal article" date="2010" name="PLoS ONE">
        <title>Genome sequence of Cronobacter sakazakii BAA-894 and comparative genomic hybridization analysis with other Cronobacter species.</title>
        <authorList>
            <person name="Kucerova E."/>
            <person name="Clifton S.W."/>
            <person name="Xia X.Q."/>
            <person name="Long F."/>
            <person name="Porwollik S."/>
            <person name="Fulton L."/>
            <person name="Fronick C."/>
            <person name="Minx P."/>
            <person name="Kyung K."/>
            <person name="Warren W."/>
            <person name="Fulton R."/>
            <person name="Feng D."/>
            <person name="Wollam A."/>
            <person name="Shah N."/>
            <person name="Bhonagiri V."/>
            <person name="Nash W.E."/>
            <person name="Hallsworth-Pepin K."/>
            <person name="Wilson R.K."/>
            <person name="McClelland M."/>
            <person name="Forsythe S.J."/>
        </authorList>
    </citation>
    <scope>NUCLEOTIDE SEQUENCE [LARGE SCALE GENOMIC DNA]</scope>
    <source>
        <strain evidence="1 2">ATCC BAA-894</strain>
    </source>
</reference>
<evidence type="ECO:0000313" key="1">
    <source>
        <dbReference type="EMBL" id="ABU78233.1"/>
    </source>
</evidence>
<protein>
    <submittedName>
        <fullName evidence="1">Uncharacterized protein</fullName>
    </submittedName>
</protein>
<accession>A7MN51</accession>
<dbReference type="KEGG" id="esa:ESA_03004"/>
<keyword evidence="2" id="KW-1185">Reference proteome</keyword>
<name>A7MN51_CROS8</name>
<sequence length="65" mass="7387">MVGGGSKYKYDSCHSLKGYYTVQHSMLMLLVDAVNGIGYTSYECFLYFHFAAGYLFNKYYGASVR</sequence>
<dbReference type="Proteomes" id="UP000000260">
    <property type="component" value="Chromosome"/>
</dbReference>
<organism evidence="1 2">
    <name type="scientific">Cronobacter sakazakii (strain ATCC BAA-894)</name>
    <name type="common">Enterobacter sakazakii</name>
    <dbReference type="NCBI Taxonomy" id="290339"/>
    <lineage>
        <taxon>Bacteria</taxon>
        <taxon>Pseudomonadati</taxon>
        <taxon>Pseudomonadota</taxon>
        <taxon>Gammaproteobacteria</taxon>
        <taxon>Enterobacterales</taxon>
        <taxon>Enterobacteriaceae</taxon>
        <taxon>Cronobacter</taxon>
    </lineage>
</organism>
<dbReference type="HOGENOM" id="CLU_2842411_0_0_6"/>
<proteinExistence type="predicted"/>
<gene>
    <name evidence="1" type="ordered locus">ESA_03004</name>
</gene>
<evidence type="ECO:0000313" key="2">
    <source>
        <dbReference type="Proteomes" id="UP000000260"/>
    </source>
</evidence>
<dbReference type="EMBL" id="CP000783">
    <property type="protein sequence ID" value="ABU78233.1"/>
    <property type="molecule type" value="Genomic_DNA"/>
</dbReference>
<dbReference type="AlphaFoldDB" id="A7MN51"/>